<dbReference type="PANTHER" id="PTHR21015">
    <property type="entry name" value="UDP-N-ACETYLGLUCOSAMINE--N-ACETYLMURAMYL-(PENTAPEPTIDE) PYROPHOSPHORYL-UNDECAPRENOL N-ACETYLGLUCOSAMINE TRANSFERASE 1"/>
    <property type="match status" value="1"/>
</dbReference>
<dbReference type="Gene3D" id="3.40.50.2000">
    <property type="entry name" value="Glycogen Phosphorylase B"/>
    <property type="match status" value="1"/>
</dbReference>
<name>E4T5A5_PALPW</name>
<sequence length="367" mass="41995">MKYLFVVQGEGRGHFTQALSLKSMLEKNGHEVVAVLVGCSAKRTLPDFFTRKIENEVIQFQSPNFLPTPKGKQSPLIISILYNVLLLPVYISSLLTIRRAIKTYEPDVVVNFYELMCGATYGIFNPKPPMINVAHQYYFLTPDFRYTGENKKQFRLLNFYSRLTALNAYKILALSFRRENSLYYGNITIVPPLLREEVLRKEITSGDYIHGYMLNSGYAKELAAWSTENPDQPLHFFWDKKNVQKTESLTPALTMHQLSDILFLEKMAGCKAYATTGGFESVCEAMYMQKPVLMVPTHIEQECNVIDAISSGAGVAANEFDLDLLLGFVPQYTRSQEFRSWTQNAESFFLFELTRLEYEESNIFATL</sequence>
<protein>
    <submittedName>
        <fullName evidence="1">Putative glycosyltransferase</fullName>
    </submittedName>
</protein>
<dbReference type="OrthoDB" id="9793805at2"/>
<dbReference type="PANTHER" id="PTHR21015:SF22">
    <property type="entry name" value="GLYCOSYLTRANSFERASE"/>
    <property type="match status" value="1"/>
</dbReference>
<keyword evidence="2" id="KW-1185">Reference proteome</keyword>
<gene>
    <name evidence="1" type="ordered locus">Palpr_1760</name>
</gene>
<dbReference type="EMBL" id="CP002345">
    <property type="protein sequence ID" value="ADQ79899.1"/>
    <property type="molecule type" value="Genomic_DNA"/>
</dbReference>
<dbReference type="GO" id="GO:0016757">
    <property type="term" value="F:glycosyltransferase activity"/>
    <property type="evidence" value="ECO:0007669"/>
    <property type="project" value="TreeGrafter"/>
</dbReference>
<dbReference type="HOGENOM" id="CLU_048991_0_0_10"/>
<proteinExistence type="predicted"/>
<dbReference type="RefSeq" id="WP_013445268.1">
    <property type="nucleotide sequence ID" value="NC_014734.1"/>
</dbReference>
<dbReference type="KEGG" id="ppn:Palpr_1760"/>
<dbReference type="STRING" id="694427.Palpr_1760"/>
<reference key="1">
    <citation type="submission" date="2010-11" db="EMBL/GenBank/DDBJ databases">
        <title>The complete genome of Paludibacter propionicigenes DSM 17365.</title>
        <authorList>
            <consortium name="US DOE Joint Genome Institute (JGI-PGF)"/>
            <person name="Lucas S."/>
            <person name="Copeland A."/>
            <person name="Lapidus A."/>
            <person name="Bruce D."/>
            <person name="Goodwin L."/>
            <person name="Pitluck S."/>
            <person name="Kyrpides N."/>
            <person name="Mavromatis K."/>
            <person name="Ivanova N."/>
            <person name="Munk A.C."/>
            <person name="Brettin T."/>
            <person name="Detter J.C."/>
            <person name="Han C."/>
            <person name="Tapia R."/>
            <person name="Land M."/>
            <person name="Hauser L."/>
            <person name="Markowitz V."/>
            <person name="Cheng J.-F."/>
            <person name="Hugenholtz P."/>
            <person name="Woyke T."/>
            <person name="Wu D."/>
            <person name="Gronow S."/>
            <person name="Wellnitz S."/>
            <person name="Brambilla E."/>
            <person name="Klenk H.-P."/>
            <person name="Eisen J.A."/>
        </authorList>
    </citation>
    <scope>NUCLEOTIDE SEQUENCE</scope>
    <source>
        <strain>WB4</strain>
    </source>
</reference>
<organism evidence="1 2">
    <name type="scientific">Paludibacter propionicigenes (strain DSM 17365 / JCM 13257 / WB4)</name>
    <dbReference type="NCBI Taxonomy" id="694427"/>
    <lineage>
        <taxon>Bacteria</taxon>
        <taxon>Pseudomonadati</taxon>
        <taxon>Bacteroidota</taxon>
        <taxon>Bacteroidia</taxon>
        <taxon>Bacteroidales</taxon>
        <taxon>Paludibacteraceae</taxon>
        <taxon>Paludibacter</taxon>
    </lineage>
</organism>
<reference evidence="1 2" key="2">
    <citation type="journal article" date="2011" name="Stand. Genomic Sci.">
        <title>Complete genome sequence of Paludibacter propionicigenes type strain (WB4).</title>
        <authorList>
            <person name="Gronow S."/>
            <person name="Munk C."/>
            <person name="Lapidus A."/>
            <person name="Nolan M."/>
            <person name="Lucas S."/>
            <person name="Hammon N."/>
            <person name="Deshpande S."/>
            <person name="Cheng J.F."/>
            <person name="Tapia R."/>
            <person name="Han C."/>
            <person name="Goodwin L."/>
            <person name="Pitluck S."/>
            <person name="Liolios K."/>
            <person name="Ivanova N."/>
            <person name="Mavromatis K."/>
            <person name="Mikhailova N."/>
            <person name="Pati A."/>
            <person name="Chen A."/>
            <person name="Palaniappan K."/>
            <person name="Land M."/>
            <person name="Hauser L."/>
            <person name="Chang Y.J."/>
            <person name="Jeffries C.D."/>
            <person name="Brambilla E."/>
            <person name="Rohde M."/>
            <person name="Goker M."/>
            <person name="Detter J.C."/>
            <person name="Woyke T."/>
            <person name="Bristow J."/>
            <person name="Eisen J.A."/>
            <person name="Markowitz V."/>
            <person name="Hugenholtz P."/>
            <person name="Kyrpides N.C."/>
            <person name="Klenk H.P."/>
        </authorList>
    </citation>
    <scope>NUCLEOTIDE SEQUENCE [LARGE SCALE GENOMIC DNA]</scope>
    <source>
        <strain evidence="2">DSM 17365 / JCM 13257 / WB4</strain>
    </source>
</reference>
<dbReference type="Proteomes" id="UP000008718">
    <property type="component" value="Chromosome"/>
</dbReference>
<dbReference type="Pfam" id="PF13528">
    <property type="entry name" value="Glyco_trans_1_3"/>
    <property type="match status" value="1"/>
</dbReference>
<dbReference type="SUPFAM" id="SSF53756">
    <property type="entry name" value="UDP-Glycosyltransferase/glycogen phosphorylase"/>
    <property type="match status" value="1"/>
</dbReference>
<dbReference type="AlphaFoldDB" id="E4T5A5"/>
<evidence type="ECO:0000313" key="2">
    <source>
        <dbReference type="Proteomes" id="UP000008718"/>
    </source>
</evidence>
<dbReference type="eggNOG" id="COG0707">
    <property type="taxonomic scope" value="Bacteria"/>
</dbReference>
<evidence type="ECO:0000313" key="1">
    <source>
        <dbReference type="EMBL" id="ADQ79899.1"/>
    </source>
</evidence>
<keyword evidence="1" id="KW-0808">Transferase</keyword>
<accession>E4T5A5</accession>